<proteinExistence type="predicted"/>
<evidence type="ECO:0000313" key="2">
    <source>
        <dbReference type="EMBL" id="KAK2839965.1"/>
    </source>
</evidence>
<name>A0AA88MMV9_CHASR</name>
<evidence type="ECO:0000256" key="1">
    <source>
        <dbReference type="SAM" id="MobiDB-lite"/>
    </source>
</evidence>
<dbReference type="Proteomes" id="UP001187415">
    <property type="component" value="Unassembled WGS sequence"/>
</dbReference>
<keyword evidence="3" id="KW-1185">Reference proteome</keyword>
<sequence>MLMLWEWSCHLPGTDRRAAANGASGRAKPEPELRARRATRGGRTDREQKWSVVREPRRRQRRRRQRRHHPVRTDAVFKGPVLFWWKHEQIKASIEGPSR</sequence>
<comment type="caution">
    <text evidence="2">The sequence shown here is derived from an EMBL/GenBank/DDBJ whole genome shotgun (WGS) entry which is preliminary data.</text>
</comment>
<protein>
    <submittedName>
        <fullName evidence="2">Uncharacterized protein</fullName>
    </submittedName>
</protein>
<accession>A0AA88MMV9</accession>
<organism evidence="2 3">
    <name type="scientific">Channa striata</name>
    <name type="common">Snakehead murrel</name>
    <name type="synonym">Ophicephalus striatus</name>
    <dbReference type="NCBI Taxonomy" id="64152"/>
    <lineage>
        <taxon>Eukaryota</taxon>
        <taxon>Metazoa</taxon>
        <taxon>Chordata</taxon>
        <taxon>Craniata</taxon>
        <taxon>Vertebrata</taxon>
        <taxon>Euteleostomi</taxon>
        <taxon>Actinopterygii</taxon>
        <taxon>Neopterygii</taxon>
        <taxon>Teleostei</taxon>
        <taxon>Neoteleostei</taxon>
        <taxon>Acanthomorphata</taxon>
        <taxon>Anabantaria</taxon>
        <taxon>Anabantiformes</taxon>
        <taxon>Channoidei</taxon>
        <taxon>Channidae</taxon>
        <taxon>Channa</taxon>
    </lineage>
</organism>
<evidence type="ECO:0000313" key="3">
    <source>
        <dbReference type="Proteomes" id="UP001187415"/>
    </source>
</evidence>
<feature type="compositionally biased region" description="Basic residues" evidence="1">
    <location>
        <begin position="56"/>
        <end position="70"/>
    </location>
</feature>
<dbReference type="AlphaFoldDB" id="A0AA88MMV9"/>
<gene>
    <name evidence="2" type="ORF">Q5P01_013705</name>
</gene>
<reference evidence="2" key="1">
    <citation type="submission" date="2023-07" db="EMBL/GenBank/DDBJ databases">
        <title>Chromosome-level Genome Assembly of Striped Snakehead (Channa striata).</title>
        <authorList>
            <person name="Liu H."/>
        </authorList>
    </citation>
    <scope>NUCLEOTIDE SEQUENCE</scope>
    <source>
        <strain evidence="2">Gz</strain>
        <tissue evidence="2">Muscle</tissue>
    </source>
</reference>
<feature type="compositionally biased region" description="Basic and acidic residues" evidence="1">
    <location>
        <begin position="42"/>
        <end position="55"/>
    </location>
</feature>
<dbReference type="EMBL" id="JAUPFM010000010">
    <property type="protein sequence ID" value="KAK2839965.1"/>
    <property type="molecule type" value="Genomic_DNA"/>
</dbReference>
<feature type="region of interest" description="Disordered" evidence="1">
    <location>
        <begin position="14"/>
        <end position="72"/>
    </location>
</feature>